<dbReference type="InterPro" id="IPR027417">
    <property type="entry name" value="P-loop_NTPase"/>
</dbReference>
<feature type="non-terminal residue" evidence="3">
    <location>
        <position position="1"/>
    </location>
</feature>
<organism evidence="3 4">
    <name type="scientific">Podospora appendiculata</name>
    <dbReference type="NCBI Taxonomy" id="314037"/>
    <lineage>
        <taxon>Eukaryota</taxon>
        <taxon>Fungi</taxon>
        <taxon>Dikarya</taxon>
        <taxon>Ascomycota</taxon>
        <taxon>Pezizomycotina</taxon>
        <taxon>Sordariomycetes</taxon>
        <taxon>Sordariomycetidae</taxon>
        <taxon>Sordariales</taxon>
        <taxon>Podosporaceae</taxon>
        <taxon>Podospora</taxon>
    </lineage>
</organism>
<dbReference type="AlphaFoldDB" id="A0AAE0XLH3"/>
<dbReference type="Gene3D" id="3.40.50.300">
    <property type="entry name" value="P-loop containing nucleotide triphosphate hydrolases"/>
    <property type="match status" value="1"/>
</dbReference>
<dbReference type="Pfam" id="PF24883">
    <property type="entry name" value="NPHP3_N"/>
    <property type="match status" value="1"/>
</dbReference>
<reference evidence="3" key="2">
    <citation type="submission" date="2023-06" db="EMBL/GenBank/DDBJ databases">
        <authorList>
            <consortium name="Lawrence Berkeley National Laboratory"/>
            <person name="Haridas S."/>
            <person name="Hensen N."/>
            <person name="Bonometti L."/>
            <person name="Westerberg I."/>
            <person name="Brannstrom I.O."/>
            <person name="Guillou S."/>
            <person name="Cros-Aarteil S."/>
            <person name="Calhoun S."/>
            <person name="Kuo A."/>
            <person name="Mondo S."/>
            <person name="Pangilinan J."/>
            <person name="Riley R."/>
            <person name="Labutti K."/>
            <person name="Andreopoulos B."/>
            <person name="Lipzen A."/>
            <person name="Chen C."/>
            <person name="Yanf M."/>
            <person name="Daum C."/>
            <person name="Ng V."/>
            <person name="Clum A."/>
            <person name="Steindorff A."/>
            <person name="Ohm R."/>
            <person name="Martin F."/>
            <person name="Silar P."/>
            <person name="Natvig D."/>
            <person name="Lalanne C."/>
            <person name="Gautier V."/>
            <person name="Ament-Velasquez S.L."/>
            <person name="Kruys A."/>
            <person name="Hutchinson M.I."/>
            <person name="Powell A.J."/>
            <person name="Barry K."/>
            <person name="Miller A.N."/>
            <person name="Grigoriev I.V."/>
            <person name="Debuchy R."/>
            <person name="Gladieux P."/>
            <person name="Thoren M.H."/>
            <person name="Johannesson H."/>
        </authorList>
    </citation>
    <scope>NUCLEOTIDE SEQUENCE</scope>
    <source>
        <strain evidence="3">CBS 314.62</strain>
    </source>
</reference>
<name>A0AAE0XLH3_9PEZI</name>
<dbReference type="InterPro" id="IPR056884">
    <property type="entry name" value="NPHP3-like_N"/>
</dbReference>
<feature type="domain" description="Nephrocystin 3-like N-terminal" evidence="2">
    <location>
        <begin position="33"/>
        <end position="192"/>
    </location>
</feature>
<reference evidence="3" key="1">
    <citation type="journal article" date="2023" name="Mol. Phylogenet. Evol.">
        <title>Genome-scale phylogeny and comparative genomics of the fungal order Sordariales.</title>
        <authorList>
            <person name="Hensen N."/>
            <person name="Bonometti L."/>
            <person name="Westerberg I."/>
            <person name="Brannstrom I.O."/>
            <person name="Guillou S."/>
            <person name="Cros-Aarteil S."/>
            <person name="Calhoun S."/>
            <person name="Haridas S."/>
            <person name="Kuo A."/>
            <person name="Mondo S."/>
            <person name="Pangilinan J."/>
            <person name="Riley R."/>
            <person name="LaButti K."/>
            <person name="Andreopoulos B."/>
            <person name="Lipzen A."/>
            <person name="Chen C."/>
            <person name="Yan M."/>
            <person name="Daum C."/>
            <person name="Ng V."/>
            <person name="Clum A."/>
            <person name="Steindorff A."/>
            <person name="Ohm R.A."/>
            <person name="Martin F."/>
            <person name="Silar P."/>
            <person name="Natvig D.O."/>
            <person name="Lalanne C."/>
            <person name="Gautier V."/>
            <person name="Ament-Velasquez S.L."/>
            <person name="Kruys A."/>
            <person name="Hutchinson M.I."/>
            <person name="Powell A.J."/>
            <person name="Barry K."/>
            <person name="Miller A.N."/>
            <person name="Grigoriev I.V."/>
            <person name="Debuchy R."/>
            <person name="Gladieux P."/>
            <person name="Hiltunen Thoren M."/>
            <person name="Johannesson H."/>
        </authorList>
    </citation>
    <scope>NUCLEOTIDE SEQUENCE</scope>
    <source>
        <strain evidence="3">CBS 314.62</strain>
    </source>
</reference>
<dbReference type="SUPFAM" id="SSF52540">
    <property type="entry name" value="P-loop containing nucleoside triphosphate hydrolases"/>
    <property type="match status" value="1"/>
</dbReference>
<keyword evidence="1" id="KW-0677">Repeat</keyword>
<proteinExistence type="predicted"/>
<comment type="caution">
    <text evidence="3">The sequence shown here is derived from an EMBL/GenBank/DDBJ whole genome shotgun (WGS) entry which is preliminary data.</text>
</comment>
<dbReference type="Proteomes" id="UP001270362">
    <property type="component" value="Unassembled WGS sequence"/>
</dbReference>
<dbReference type="PANTHER" id="PTHR10039">
    <property type="entry name" value="AMELOGENIN"/>
    <property type="match status" value="1"/>
</dbReference>
<evidence type="ECO:0000313" key="4">
    <source>
        <dbReference type="Proteomes" id="UP001270362"/>
    </source>
</evidence>
<gene>
    <name evidence="3" type="ORF">B0T22DRAFT_372309</name>
</gene>
<dbReference type="EMBL" id="JAULSO010000001">
    <property type="protein sequence ID" value="KAK3695684.1"/>
    <property type="molecule type" value="Genomic_DNA"/>
</dbReference>
<accession>A0AAE0XLH3</accession>
<keyword evidence="4" id="KW-1185">Reference proteome</keyword>
<evidence type="ECO:0000313" key="3">
    <source>
        <dbReference type="EMBL" id="KAK3695684.1"/>
    </source>
</evidence>
<evidence type="ECO:0000259" key="2">
    <source>
        <dbReference type="Pfam" id="PF24883"/>
    </source>
</evidence>
<protein>
    <recommendedName>
        <fullName evidence="2">Nephrocystin 3-like N-terminal domain-containing protein</fullName>
    </recommendedName>
</protein>
<sequence length="415" mass="47405">NMADKDREEILDWLSPLNFWPTQQEVLKRRKEGTSVWIVNDPMFLRWTAGETKRLWCTGIPGAGKTVIASFIADYLQKVVPDSTDAVALVMFDYRRPETHVMEDLITSITRQLLVQHATLPNALTRLYSRHKMMKTRPSRAETVAALHDAAALFKSIHLVVDALDEYSEATQALLVPALAGLKNLRTLVTSRWIPAISNIWNYDERMEIRAHDADVERFIVSEIAEKPRLLTQVKRSSDLQNDIVDSIVKSARGMFLLARFHMDYISTKNNPRAIRQALKLLTNTLDKTYCSAMDRIWSQITDDRVLAEKALFWVAFSKRPMSIREMQHAVTIMEHDPDQKVDDLDFTRTEIHEDELPDVDTILSVCAGLVMLEPASMNSPYCYWVPSASDLVLRLSTTRLTSTFSHPATKSFQP</sequence>
<dbReference type="PANTHER" id="PTHR10039:SF15">
    <property type="entry name" value="NACHT DOMAIN-CONTAINING PROTEIN"/>
    <property type="match status" value="1"/>
</dbReference>
<evidence type="ECO:0000256" key="1">
    <source>
        <dbReference type="ARBA" id="ARBA00022737"/>
    </source>
</evidence>